<accession>A0A9J5XRQ3</accession>
<dbReference type="OrthoDB" id="1328911at2759"/>
<keyword evidence="3" id="KW-1185">Reference proteome</keyword>
<dbReference type="AlphaFoldDB" id="A0A9J5XRQ3"/>
<evidence type="ECO:0000313" key="2">
    <source>
        <dbReference type="EMBL" id="KAG5589808.1"/>
    </source>
</evidence>
<comment type="caution">
    <text evidence="2">The sequence shown here is derived from an EMBL/GenBank/DDBJ whole genome shotgun (WGS) entry which is preliminary data.</text>
</comment>
<organism evidence="2 3">
    <name type="scientific">Solanum commersonii</name>
    <name type="common">Commerson's wild potato</name>
    <name type="synonym">Commerson's nightshade</name>
    <dbReference type="NCBI Taxonomy" id="4109"/>
    <lineage>
        <taxon>Eukaryota</taxon>
        <taxon>Viridiplantae</taxon>
        <taxon>Streptophyta</taxon>
        <taxon>Embryophyta</taxon>
        <taxon>Tracheophyta</taxon>
        <taxon>Spermatophyta</taxon>
        <taxon>Magnoliopsida</taxon>
        <taxon>eudicotyledons</taxon>
        <taxon>Gunneridae</taxon>
        <taxon>Pentapetalae</taxon>
        <taxon>asterids</taxon>
        <taxon>lamiids</taxon>
        <taxon>Solanales</taxon>
        <taxon>Solanaceae</taxon>
        <taxon>Solanoideae</taxon>
        <taxon>Solaneae</taxon>
        <taxon>Solanum</taxon>
    </lineage>
</organism>
<sequence>MRVNLINRKVQRIVLKRKNIKIGSARILSSGRVVGNPGSWNIVKDNRFTTLTEENLADKEAFNNASFSETKGPNPCIKNSIQQRGHQGSL</sequence>
<reference evidence="2 3" key="1">
    <citation type="submission" date="2020-09" db="EMBL/GenBank/DDBJ databases">
        <title>De no assembly of potato wild relative species, Solanum commersonii.</title>
        <authorList>
            <person name="Cho K."/>
        </authorList>
    </citation>
    <scope>NUCLEOTIDE SEQUENCE [LARGE SCALE GENOMIC DNA]</scope>
    <source>
        <strain evidence="2">LZ3.2</strain>
        <tissue evidence="2">Leaf</tissue>
    </source>
</reference>
<evidence type="ECO:0000313" key="3">
    <source>
        <dbReference type="Proteomes" id="UP000824120"/>
    </source>
</evidence>
<protein>
    <submittedName>
        <fullName evidence="2">Uncharacterized protein</fullName>
    </submittedName>
</protein>
<dbReference type="EMBL" id="JACXVP010000008">
    <property type="protein sequence ID" value="KAG5589808.1"/>
    <property type="molecule type" value="Genomic_DNA"/>
</dbReference>
<feature type="region of interest" description="Disordered" evidence="1">
    <location>
        <begin position="64"/>
        <end position="90"/>
    </location>
</feature>
<dbReference type="Proteomes" id="UP000824120">
    <property type="component" value="Chromosome 8"/>
</dbReference>
<evidence type="ECO:0000256" key="1">
    <source>
        <dbReference type="SAM" id="MobiDB-lite"/>
    </source>
</evidence>
<name>A0A9J5XRQ3_SOLCO</name>
<proteinExistence type="predicted"/>
<gene>
    <name evidence="2" type="ORF">H5410_040322</name>
</gene>